<proteinExistence type="inferred from homology"/>
<dbReference type="PANTHER" id="PTHR43017">
    <property type="entry name" value="GALACTOSIDE O-ACETYLTRANSFERASE"/>
    <property type="match status" value="1"/>
</dbReference>
<dbReference type="Pfam" id="PF12464">
    <property type="entry name" value="Mac"/>
    <property type="match status" value="1"/>
</dbReference>
<dbReference type="CDD" id="cd03357">
    <property type="entry name" value="LbH_MAT_GAT"/>
    <property type="match status" value="1"/>
</dbReference>
<dbReference type="STRING" id="593907.Celgi_2992"/>
<dbReference type="PANTHER" id="PTHR43017:SF1">
    <property type="entry name" value="ACETYLTRANSFERASE YJL218W-RELATED"/>
    <property type="match status" value="1"/>
</dbReference>
<sequence length="218" mass="23360">MAGWLWSIVHSICTIDHMTTPDYFAGDPRTQRERMLAGDLYIADDPENERIARRATVLVDEYHRAVVAADDERARSILAELLGSLGEGAFIKPPLAVDYGENIHVGARTFVNSGLTALDVATITIGEDCQIGPQVQLLTPTHPVDPQPRRDKLEAAQPITLGDNVWLGGGVIVCPGVTIGENTVVGAGSVVVRDLPANVVAVGNPARVVRTITPGEQR</sequence>
<dbReference type="KEGG" id="cga:Celgi_2992"/>
<dbReference type="SUPFAM" id="SSF51161">
    <property type="entry name" value="Trimeric LpxA-like enzymes"/>
    <property type="match status" value="1"/>
</dbReference>
<evidence type="ECO:0000313" key="8">
    <source>
        <dbReference type="Proteomes" id="UP000000485"/>
    </source>
</evidence>
<organism evidence="7 8">
    <name type="scientific">Cellulomonas gilvus (strain ATCC 13127 / NRRL B-14078)</name>
    <name type="common">Cellvibrio gilvus</name>
    <dbReference type="NCBI Taxonomy" id="593907"/>
    <lineage>
        <taxon>Bacteria</taxon>
        <taxon>Bacillati</taxon>
        <taxon>Actinomycetota</taxon>
        <taxon>Actinomycetes</taxon>
        <taxon>Micrococcales</taxon>
        <taxon>Cellulomonadaceae</taxon>
        <taxon>Cellulomonas</taxon>
    </lineage>
</organism>
<evidence type="ECO:0000313" key="7">
    <source>
        <dbReference type="EMBL" id="AEI13484.1"/>
    </source>
</evidence>
<keyword evidence="8" id="KW-1185">Reference proteome</keyword>
<evidence type="ECO:0000259" key="6">
    <source>
        <dbReference type="SMART" id="SM01266"/>
    </source>
</evidence>
<feature type="domain" description="Maltose/galactoside acetyltransferase" evidence="6">
    <location>
        <begin position="32"/>
        <end position="87"/>
    </location>
</feature>
<dbReference type="FunFam" id="2.160.10.10:FF:000025">
    <property type="entry name" value="Hexapeptide-repeat containing-acetyltransferase"/>
    <property type="match status" value="1"/>
</dbReference>
<dbReference type="AlphaFoldDB" id="F8A6J6"/>
<dbReference type="EMBL" id="CP002665">
    <property type="protein sequence ID" value="AEI13484.1"/>
    <property type="molecule type" value="Genomic_DNA"/>
</dbReference>
<dbReference type="eggNOG" id="COG0110">
    <property type="taxonomic scope" value="Bacteria"/>
</dbReference>
<dbReference type="EC" id="2.3.1.-" evidence="5"/>
<dbReference type="InterPro" id="IPR018357">
    <property type="entry name" value="Hexapep_transf_CS"/>
</dbReference>
<reference evidence="8" key="1">
    <citation type="submission" date="2011-04" db="EMBL/GenBank/DDBJ databases">
        <title>Complete sequence of Cellvibrio gilvus ATCC 13127.</title>
        <authorList>
            <person name="Lucas S."/>
            <person name="Han J."/>
            <person name="Lapidus A."/>
            <person name="Cheng J.-F."/>
            <person name="Goodwin L."/>
            <person name="Pitluck S."/>
            <person name="Peters L."/>
            <person name="Munk A."/>
            <person name="Detter J.C."/>
            <person name="Han C."/>
            <person name="Tapia R."/>
            <person name="Land M."/>
            <person name="Hauser L."/>
            <person name="Kyrpides N."/>
            <person name="Ivanova N."/>
            <person name="Ovchinnikova G."/>
            <person name="Pagani I."/>
            <person name="Mead D."/>
            <person name="Brumm P."/>
            <person name="Woyke T."/>
        </authorList>
    </citation>
    <scope>NUCLEOTIDE SEQUENCE [LARGE SCALE GENOMIC DNA]</scope>
    <source>
        <strain evidence="8">ATCC 13127 / NRRL B-14078</strain>
    </source>
</reference>
<dbReference type="InterPro" id="IPR011004">
    <property type="entry name" value="Trimer_LpxA-like_sf"/>
</dbReference>
<evidence type="ECO:0000256" key="3">
    <source>
        <dbReference type="ARBA" id="ARBA00022737"/>
    </source>
</evidence>
<accession>F8A6J6</accession>
<keyword evidence="3" id="KW-0677">Repeat</keyword>
<keyword evidence="2 5" id="KW-0808">Transferase</keyword>
<dbReference type="Pfam" id="PF00132">
    <property type="entry name" value="Hexapep"/>
    <property type="match status" value="1"/>
</dbReference>
<dbReference type="HOGENOM" id="CLU_051638_3_3_11"/>
<protein>
    <recommendedName>
        <fullName evidence="5">Acetyltransferase</fullName>
        <ecNumber evidence="5">2.3.1.-</ecNumber>
    </recommendedName>
</protein>
<keyword evidence="4 5" id="KW-0012">Acyltransferase</keyword>
<dbReference type="SMART" id="SM01266">
    <property type="entry name" value="Mac"/>
    <property type="match status" value="1"/>
</dbReference>
<dbReference type="InterPro" id="IPR001451">
    <property type="entry name" value="Hexapep"/>
</dbReference>
<gene>
    <name evidence="7" type="ordered locus">Celgi_2992</name>
</gene>
<dbReference type="InterPro" id="IPR024688">
    <property type="entry name" value="Mac_dom"/>
</dbReference>
<evidence type="ECO:0000256" key="1">
    <source>
        <dbReference type="ARBA" id="ARBA00007274"/>
    </source>
</evidence>
<dbReference type="Gene3D" id="2.160.10.10">
    <property type="entry name" value="Hexapeptide repeat proteins"/>
    <property type="match status" value="1"/>
</dbReference>
<dbReference type="Proteomes" id="UP000000485">
    <property type="component" value="Chromosome"/>
</dbReference>
<evidence type="ECO:0000256" key="2">
    <source>
        <dbReference type="ARBA" id="ARBA00022679"/>
    </source>
</evidence>
<dbReference type="InterPro" id="IPR039369">
    <property type="entry name" value="LacA-like"/>
</dbReference>
<evidence type="ECO:0000256" key="5">
    <source>
        <dbReference type="RuleBase" id="RU367021"/>
    </source>
</evidence>
<comment type="similarity">
    <text evidence="1 5">Belongs to the transferase hexapeptide repeat family.</text>
</comment>
<dbReference type="PROSITE" id="PS00101">
    <property type="entry name" value="HEXAPEP_TRANSFERASES"/>
    <property type="match status" value="1"/>
</dbReference>
<evidence type="ECO:0000256" key="4">
    <source>
        <dbReference type="ARBA" id="ARBA00023315"/>
    </source>
</evidence>
<name>F8A6J6_CELGA</name>
<dbReference type="GO" id="GO:0008870">
    <property type="term" value="F:galactoside O-acetyltransferase activity"/>
    <property type="evidence" value="ECO:0007669"/>
    <property type="project" value="TreeGrafter"/>
</dbReference>